<keyword evidence="1" id="KW-0732">Signal</keyword>
<reference evidence="2 3" key="1">
    <citation type="journal article" date="2017" name="Front. Microbiol.">
        <title>The Histidine Decarboxylase Gene Cluster of Lactobacillus parabuchneri Was Gained by Horizontal Gene Transfer and Is Mobile within the Species.</title>
        <authorList>
            <person name="Wuthrich D."/>
            <person name="Berthoud H."/>
            <person name="Wechsler D."/>
            <person name="Eugster E."/>
            <person name="Irmler S."/>
            <person name="Bruggmann R."/>
        </authorList>
    </citation>
    <scope>NUCLEOTIDE SEQUENCE [LARGE SCALE GENOMIC DNA]</scope>
    <source>
        <strain evidence="2 3">FAM23169</strain>
    </source>
</reference>
<evidence type="ECO:0000256" key="1">
    <source>
        <dbReference type="SAM" id="SignalP"/>
    </source>
</evidence>
<keyword evidence="3" id="KW-1185">Reference proteome</keyword>
<proteinExistence type="predicted"/>
<protein>
    <submittedName>
        <fullName evidence="2">Uncharacterized protein</fullName>
    </submittedName>
</protein>
<dbReference type="STRING" id="152331.FAM21731_00099"/>
<dbReference type="EMBL" id="MSBD01000002">
    <property type="protein sequence ID" value="ORN31207.1"/>
    <property type="molecule type" value="Genomic_DNA"/>
</dbReference>
<feature type="chain" id="PRO_5010852935" evidence="1">
    <location>
        <begin position="29"/>
        <end position="156"/>
    </location>
</feature>
<feature type="signal peptide" evidence="1">
    <location>
        <begin position="1"/>
        <end position="28"/>
    </location>
</feature>
<dbReference type="RefSeq" id="WP_057910091.1">
    <property type="nucleotide sequence ID" value="NZ_CP018796.1"/>
</dbReference>
<dbReference type="Proteomes" id="UP000193009">
    <property type="component" value="Unassembled WGS sequence"/>
</dbReference>
<dbReference type="AlphaFoldDB" id="A0A1X1FHY1"/>
<dbReference type="GeneID" id="69801939"/>
<evidence type="ECO:0000313" key="3">
    <source>
        <dbReference type="Proteomes" id="UP000193009"/>
    </source>
</evidence>
<dbReference type="OrthoDB" id="2308805at2"/>
<sequence length="156" mass="17769">MTSFLKIATVAAASLLMILMFRSQPAKAADTYYQVASIHKTTPTSWRGNWYSYVNGRFCLTQINKYSVTQKYKGKKHTLYKSSWKGYRKLAVGKIVGTNRYTFNAYAKKAYQSDHGWGIAHRKVEGQKITVLRDYSGGGSYVDLFRSPVYRSYGSN</sequence>
<gene>
    <name evidence="2" type="ORF">FAM23169_00095</name>
</gene>
<name>A0A1X1FHY1_9LACO</name>
<organism evidence="2 3">
    <name type="scientific">Lentilactobacillus parabuchneri</name>
    <dbReference type="NCBI Taxonomy" id="152331"/>
    <lineage>
        <taxon>Bacteria</taxon>
        <taxon>Bacillati</taxon>
        <taxon>Bacillota</taxon>
        <taxon>Bacilli</taxon>
        <taxon>Lactobacillales</taxon>
        <taxon>Lactobacillaceae</taxon>
        <taxon>Lentilactobacillus</taxon>
    </lineage>
</organism>
<comment type="caution">
    <text evidence="2">The sequence shown here is derived from an EMBL/GenBank/DDBJ whole genome shotgun (WGS) entry which is preliminary data.</text>
</comment>
<evidence type="ECO:0000313" key="2">
    <source>
        <dbReference type="EMBL" id="ORN31207.1"/>
    </source>
</evidence>
<dbReference type="KEGG" id="lpar:FAM21731_00099"/>
<accession>A0A1X1FHY1</accession>